<dbReference type="SFLD" id="SFLDG01123">
    <property type="entry name" value="methyltransferase_(Class_B)"/>
    <property type="match status" value="1"/>
</dbReference>
<keyword evidence="3" id="KW-0479">Metal-binding</keyword>
<accession>A0ABT1EMH6</accession>
<keyword evidence="2" id="KW-0949">S-adenosyl-L-methionine</keyword>
<dbReference type="Pfam" id="PF13311">
    <property type="entry name" value="DUF4080"/>
    <property type="match status" value="1"/>
</dbReference>
<keyword evidence="9" id="KW-1185">Reference proteome</keyword>
<dbReference type="EMBL" id="JAMZFV010000021">
    <property type="protein sequence ID" value="MCP1110997.1"/>
    <property type="molecule type" value="Genomic_DNA"/>
</dbReference>
<keyword evidence="4" id="KW-0408">Iron</keyword>
<protein>
    <submittedName>
        <fullName evidence="8">B12-binding domain-containing radical SAM protein</fullName>
    </submittedName>
</protein>
<dbReference type="PROSITE" id="PS51918">
    <property type="entry name" value="RADICAL_SAM"/>
    <property type="match status" value="1"/>
</dbReference>
<dbReference type="PANTHER" id="PTHR43409:SF16">
    <property type="entry name" value="SLR0320 PROTEIN"/>
    <property type="match status" value="1"/>
</dbReference>
<sequence length="558" mass="65215">MKILMIALNSKFIHSNLAVHSLSAYVAPLIAETETPLEIEILELTINQQEDELLREIYEARPDLLCFSCYIWNIEKVLNLTRECRKVMPEIDIFLGGPEVSYDGRKVLEEHPEITGVMVYEGEETFQEVVEVYLHRKDFSQVQGIVYRDGGEICENPSREVMDLSKVPFVYQDASAYEHKIIYYESSRGCPFACSYCLSSLDKKLRFRDLSLVKEELAFFLKNRVRQVKFVDRTFNCNKEHALSILTFIKEHDNGYTNFHFEVSADLLDEEFLSLLKGFRPGCIQFEVGVQSTNPRTLREIRRQMDFHKVAYAVKAIGEMGNIHLHLDLIAGLPFEDFASFRNSFDMVYHLEPEQLQLGFLKVLKGTYMEERAADYGLIYKSTPPYEVLGTKWLSYEEILLLKQVEEVVELYYNSGQFLNSVKALARHYESPFSLYLKLGAFYHQRGHDRVAHKRSAVYEIFLDFTRAYHQEEVPLFRELLTLDYYAREQAKSRPDFAPAYALSKEQVKGYFKDQDRRQLHLEYFPVMKKVLIFDYKRRNPMDGNAYFTEVSPDLLGI</sequence>
<dbReference type="SUPFAM" id="SSF52242">
    <property type="entry name" value="Cobalamin (vitamin B12)-binding domain"/>
    <property type="match status" value="1"/>
</dbReference>
<dbReference type="InterPro" id="IPR023404">
    <property type="entry name" value="rSAM_horseshoe"/>
</dbReference>
<dbReference type="Pfam" id="PF04055">
    <property type="entry name" value="Radical_SAM"/>
    <property type="match status" value="1"/>
</dbReference>
<dbReference type="PANTHER" id="PTHR43409">
    <property type="entry name" value="ANAEROBIC MAGNESIUM-PROTOPORPHYRIN IX MONOMETHYL ESTER CYCLASE-RELATED"/>
    <property type="match status" value="1"/>
</dbReference>
<evidence type="ECO:0000259" key="6">
    <source>
        <dbReference type="PROSITE" id="PS51332"/>
    </source>
</evidence>
<dbReference type="Pfam" id="PF02310">
    <property type="entry name" value="B12-binding"/>
    <property type="match status" value="1"/>
</dbReference>
<evidence type="ECO:0000259" key="7">
    <source>
        <dbReference type="PROSITE" id="PS51918"/>
    </source>
</evidence>
<feature type="domain" description="Radical SAM core" evidence="7">
    <location>
        <begin position="176"/>
        <end position="395"/>
    </location>
</feature>
<dbReference type="InterPro" id="IPR058240">
    <property type="entry name" value="rSAM_sf"/>
</dbReference>
<dbReference type="RefSeq" id="WP_262069878.1">
    <property type="nucleotide sequence ID" value="NZ_JAMXOC010000021.1"/>
</dbReference>
<reference evidence="8 9" key="1">
    <citation type="journal article" date="2022" name="Genome Biol. Evol.">
        <title>Host diet, physiology and behaviors set the stage for Lachnospiraceae cladogenesis.</title>
        <authorList>
            <person name="Vera-Ponce De Leon A."/>
            <person name="Schneider M."/>
            <person name="Jahnes B.C."/>
            <person name="Sadowski V."/>
            <person name="Camuy-Velez L.A."/>
            <person name="Duan J."/>
            <person name="Sabree Z.L."/>
        </authorList>
    </citation>
    <scope>NUCLEOTIDE SEQUENCE [LARGE SCALE GENOMIC DNA]</scope>
    <source>
        <strain evidence="8 9">PAL227</strain>
    </source>
</reference>
<dbReference type="Gene3D" id="3.80.30.20">
    <property type="entry name" value="tm_1862 like domain"/>
    <property type="match status" value="1"/>
</dbReference>
<dbReference type="SFLD" id="SFLDS00029">
    <property type="entry name" value="Radical_SAM"/>
    <property type="match status" value="1"/>
</dbReference>
<dbReference type="SUPFAM" id="SSF102114">
    <property type="entry name" value="Radical SAM enzymes"/>
    <property type="match status" value="1"/>
</dbReference>
<dbReference type="Proteomes" id="UP001523565">
    <property type="component" value="Unassembled WGS sequence"/>
</dbReference>
<name>A0ABT1EMH6_9FIRM</name>
<dbReference type="InterPro" id="IPR006638">
    <property type="entry name" value="Elp3/MiaA/NifB-like_rSAM"/>
</dbReference>
<evidence type="ECO:0000256" key="1">
    <source>
        <dbReference type="ARBA" id="ARBA00001966"/>
    </source>
</evidence>
<evidence type="ECO:0000256" key="4">
    <source>
        <dbReference type="ARBA" id="ARBA00023004"/>
    </source>
</evidence>
<dbReference type="PROSITE" id="PS51332">
    <property type="entry name" value="B12_BINDING"/>
    <property type="match status" value="1"/>
</dbReference>
<dbReference type="CDD" id="cd02068">
    <property type="entry name" value="radical_SAM_B12_BD"/>
    <property type="match status" value="1"/>
</dbReference>
<dbReference type="InterPro" id="IPR007197">
    <property type="entry name" value="rSAM"/>
</dbReference>
<dbReference type="InterPro" id="IPR034466">
    <property type="entry name" value="Methyltransferase_Class_B"/>
</dbReference>
<evidence type="ECO:0000256" key="3">
    <source>
        <dbReference type="ARBA" id="ARBA00022723"/>
    </source>
</evidence>
<keyword evidence="5" id="KW-0411">Iron-sulfur</keyword>
<comment type="cofactor">
    <cofactor evidence="1">
        <name>[4Fe-4S] cluster</name>
        <dbReference type="ChEBI" id="CHEBI:49883"/>
    </cofactor>
</comment>
<evidence type="ECO:0000313" key="9">
    <source>
        <dbReference type="Proteomes" id="UP001523565"/>
    </source>
</evidence>
<dbReference type="InterPro" id="IPR006158">
    <property type="entry name" value="Cobalamin-bd"/>
</dbReference>
<evidence type="ECO:0000256" key="2">
    <source>
        <dbReference type="ARBA" id="ARBA00022691"/>
    </source>
</evidence>
<feature type="domain" description="B12-binding" evidence="6">
    <location>
        <begin position="1"/>
        <end position="140"/>
    </location>
</feature>
<dbReference type="SFLD" id="SFLDG01082">
    <property type="entry name" value="B12-binding_domain_containing"/>
    <property type="match status" value="1"/>
</dbReference>
<comment type="caution">
    <text evidence="8">The sequence shown here is derived from an EMBL/GenBank/DDBJ whole genome shotgun (WGS) entry which is preliminary data.</text>
</comment>
<proteinExistence type="predicted"/>
<gene>
    <name evidence="8" type="ORF">NK118_12120</name>
</gene>
<dbReference type="InterPro" id="IPR036724">
    <property type="entry name" value="Cobalamin-bd_sf"/>
</dbReference>
<dbReference type="CDD" id="cd01335">
    <property type="entry name" value="Radical_SAM"/>
    <property type="match status" value="1"/>
</dbReference>
<dbReference type="Gene3D" id="3.40.50.280">
    <property type="entry name" value="Cobalamin-binding domain"/>
    <property type="match status" value="1"/>
</dbReference>
<dbReference type="SMART" id="SM00729">
    <property type="entry name" value="Elp3"/>
    <property type="match status" value="1"/>
</dbReference>
<evidence type="ECO:0000256" key="5">
    <source>
        <dbReference type="ARBA" id="ARBA00023014"/>
    </source>
</evidence>
<evidence type="ECO:0000313" key="8">
    <source>
        <dbReference type="EMBL" id="MCP1110997.1"/>
    </source>
</evidence>
<dbReference type="InterPro" id="IPR051198">
    <property type="entry name" value="BchE-like"/>
</dbReference>
<dbReference type="InterPro" id="IPR025288">
    <property type="entry name" value="DUF4080"/>
</dbReference>
<organism evidence="8 9">
    <name type="scientific">Ohessyouella blattaphilus</name>
    <dbReference type="NCBI Taxonomy" id="2949333"/>
    <lineage>
        <taxon>Bacteria</taxon>
        <taxon>Bacillati</taxon>
        <taxon>Bacillota</taxon>
        <taxon>Clostridia</taxon>
        <taxon>Lachnospirales</taxon>
        <taxon>Lachnospiraceae</taxon>
        <taxon>Ohessyouella</taxon>
    </lineage>
</organism>